<dbReference type="AlphaFoldDB" id="A0A1M6GZE0"/>
<proteinExistence type="predicted"/>
<feature type="chain" id="PRO_5013019880" evidence="2">
    <location>
        <begin position="23"/>
        <end position="67"/>
    </location>
</feature>
<feature type="signal peptide" evidence="2">
    <location>
        <begin position="1"/>
        <end position="22"/>
    </location>
</feature>
<organism evidence="3 4">
    <name type="scientific">Muricoccus roseus</name>
    <dbReference type="NCBI Taxonomy" id="198092"/>
    <lineage>
        <taxon>Bacteria</taxon>
        <taxon>Pseudomonadati</taxon>
        <taxon>Pseudomonadota</taxon>
        <taxon>Alphaproteobacteria</taxon>
        <taxon>Acetobacterales</taxon>
        <taxon>Roseomonadaceae</taxon>
        <taxon>Muricoccus</taxon>
    </lineage>
</organism>
<feature type="region of interest" description="Disordered" evidence="1">
    <location>
        <begin position="39"/>
        <end position="67"/>
    </location>
</feature>
<feature type="compositionally biased region" description="Basic residues" evidence="1">
    <location>
        <begin position="48"/>
        <end position="67"/>
    </location>
</feature>
<evidence type="ECO:0000313" key="4">
    <source>
        <dbReference type="Proteomes" id="UP000184387"/>
    </source>
</evidence>
<name>A0A1M6GZE0_9PROT</name>
<evidence type="ECO:0000313" key="3">
    <source>
        <dbReference type="EMBL" id="SHJ15293.1"/>
    </source>
</evidence>
<keyword evidence="4" id="KW-1185">Reference proteome</keyword>
<sequence>MRWIIGALFVAAFASLGGASHAVTPGAMTATVESAREATTSVTEVAARRRPATHRRVTRHRRPAVTR</sequence>
<evidence type="ECO:0000256" key="1">
    <source>
        <dbReference type="SAM" id="MobiDB-lite"/>
    </source>
</evidence>
<dbReference type="EMBL" id="FQZF01000009">
    <property type="protein sequence ID" value="SHJ15293.1"/>
    <property type="molecule type" value="Genomic_DNA"/>
</dbReference>
<gene>
    <name evidence="3" type="ORF">SAMN02745194_01866</name>
</gene>
<accession>A0A1M6GZE0</accession>
<evidence type="ECO:0000256" key="2">
    <source>
        <dbReference type="SAM" id="SignalP"/>
    </source>
</evidence>
<protein>
    <submittedName>
        <fullName evidence="3">Uncharacterized protein</fullName>
    </submittedName>
</protein>
<dbReference type="Proteomes" id="UP000184387">
    <property type="component" value="Unassembled WGS sequence"/>
</dbReference>
<reference evidence="3 4" key="1">
    <citation type="submission" date="2016-11" db="EMBL/GenBank/DDBJ databases">
        <authorList>
            <person name="Jaros S."/>
            <person name="Januszkiewicz K."/>
            <person name="Wedrychowicz H."/>
        </authorList>
    </citation>
    <scope>NUCLEOTIDE SEQUENCE [LARGE SCALE GENOMIC DNA]</scope>
    <source>
        <strain evidence="3 4">DSM 14916</strain>
    </source>
</reference>
<keyword evidence="2" id="KW-0732">Signal</keyword>